<dbReference type="OrthoDB" id="5177725at2"/>
<gene>
    <name evidence="2" type="ORF">B1H18_18980</name>
</gene>
<sequence length="290" mass="32113">MTHGPAVRRRKLGSELRTLRGRAGLTSGQAAVLAGWHQSKVSRIETGRSGAKAEDVRRLLDVYGVRELESRRLLQALAGPENESDRHHWWYSYRELLPTAYRDFIRLEAQAGAMRTLETSVVPGLLQTRDYARAVTRAALTGLPAPLNDEQVDALVDVRLARQEVLHRESPLELTAVLDEAVLRRRVGGNGVMRSQLLRLLQQTELPNLRLQVLPFAAGEHVGITGPFVIFSFSVITDLDVVILDHLASSVHLEQREDIRAYGDAFALLQEHALSPGKSSDLIAEISDGA</sequence>
<dbReference type="CDD" id="cd00093">
    <property type="entry name" value="HTH_XRE"/>
    <property type="match status" value="1"/>
</dbReference>
<protein>
    <submittedName>
        <fullName evidence="2">Transcriptional regulator</fullName>
    </submittedName>
</protein>
<dbReference type="AlphaFoldDB" id="A0A1V4A7A4"/>
<dbReference type="PROSITE" id="PS50943">
    <property type="entry name" value="HTH_CROC1"/>
    <property type="match status" value="1"/>
</dbReference>
<dbReference type="InterPro" id="IPR010982">
    <property type="entry name" value="Lambda_DNA-bd_dom_sf"/>
</dbReference>
<name>A0A1V4A7A4_9ACTN</name>
<dbReference type="GO" id="GO:0003677">
    <property type="term" value="F:DNA binding"/>
    <property type="evidence" value="ECO:0007669"/>
    <property type="project" value="InterPro"/>
</dbReference>
<dbReference type="Pfam" id="PF13560">
    <property type="entry name" value="HTH_31"/>
    <property type="match status" value="1"/>
</dbReference>
<dbReference type="EMBL" id="MVFC01000015">
    <property type="protein sequence ID" value="OON77327.1"/>
    <property type="molecule type" value="Genomic_DNA"/>
</dbReference>
<dbReference type="STRING" id="83656.B1H18_18980"/>
<organism evidence="2 3">
    <name type="scientific">Streptomyces tsukubensis</name>
    <dbReference type="NCBI Taxonomy" id="83656"/>
    <lineage>
        <taxon>Bacteria</taxon>
        <taxon>Bacillati</taxon>
        <taxon>Actinomycetota</taxon>
        <taxon>Actinomycetes</taxon>
        <taxon>Kitasatosporales</taxon>
        <taxon>Streptomycetaceae</taxon>
        <taxon>Streptomyces</taxon>
    </lineage>
</organism>
<dbReference type="InterPro" id="IPR043917">
    <property type="entry name" value="DUF5753"/>
</dbReference>
<evidence type="ECO:0000259" key="1">
    <source>
        <dbReference type="PROSITE" id="PS50943"/>
    </source>
</evidence>
<dbReference type="Gene3D" id="1.10.260.40">
    <property type="entry name" value="lambda repressor-like DNA-binding domains"/>
    <property type="match status" value="1"/>
</dbReference>
<reference evidence="2 3" key="1">
    <citation type="submission" date="2017-02" db="EMBL/GenBank/DDBJ databases">
        <title>Draft Genome Sequence of Streptomyces tsukubaensis F601, a Producer of the immunosuppressant tacrolimus FK506.</title>
        <authorList>
            <person name="Zong G."/>
            <person name="Zhong C."/>
            <person name="Fu J."/>
            <person name="Qin R."/>
            <person name="Cao G."/>
        </authorList>
    </citation>
    <scope>NUCLEOTIDE SEQUENCE [LARGE SCALE GENOMIC DNA]</scope>
    <source>
        <strain evidence="2 3">F601</strain>
    </source>
</reference>
<dbReference type="InterPro" id="IPR001387">
    <property type="entry name" value="Cro/C1-type_HTH"/>
</dbReference>
<evidence type="ECO:0000313" key="3">
    <source>
        <dbReference type="Proteomes" id="UP000190539"/>
    </source>
</evidence>
<keyword evidence="3" id="KW-1185">Reference proteome</keyword>
<proteinExistence type="predicted"/>
<dbReference type="SMART" id="SM00530">
    <property type="entry name" value="HTH_XRE"/>
    <property type="match status" value="1"/>
</dbReference>
<dbReference type="SUPFAM" id="SSF47413">
    <property type="entry name" value="lambda repressor-like DNA-binding domains"/>
    <property type="match status" value="1"/>
</dbReference>
<dbReference type="RefSeq" id="WP_077969360.1">
    <property type="nucleotide sequence ID" value="NZ_CP045178.1"/>
</dbReference>
<dbReference type="Pfam" id="PF19054">
    <property type="entry name" value="DUF5753"/>
    <property type="match status" value="1"/>
</dbReference>
<comment type="caution">
    <text evidence="2">The sequence shown here is derived from an EMBL/GenBank/DDBJ whole genome shotgun (WGS) entry which is preliminary data.</text>
</comment>
<accession>A0A1V4A7A4</accession>
<dbReference type="Proteomes" id="UP000190539">
    <property type="component" value="Unassembled WGS sequence"/>
</dbReference>
<evidence type="ECO:0000313" key="2">
    <source>
        <dbReference type="EMBL" id="OON77327.1"/>
    </source>
</evidence>
<feature type="domain" description="HTH cro/C1-type" evidence="1">
    <location>
        <begin position="16"/>
        <end position="71"/>
    </location>
</feature>